<reference evidence="11" key="1">
    <citation type="submission" date="2012-05" db="EMBL/GenBank/DDBJ databases">
        <title>Whole Genome Assembly of Lutzomyia longipalpis.</title>
        <authorList>
            <person name="Richards S."/>
            <person name="Qu C."/>
            <person name="Dillon R."/>
            <person name="Worley K."/>
            <person name="Scherer S."/>
            <person name="Batterton M."/>
            <person name="Taylor A."/>
            <person name="Hawes A."/>
            <person name="Hernandez B."/>
            <person name="Kovar C."/>
            <person name="Mandapat C."/>
            <person name="Pham C."/>
            <person name="Qu C."/>
            <person name="Jing C."/>
            <person name="Bess C."/>
            <person name="Bandaranaike D."/>
            <person name="Ngo D."/>
            <person name="Ongeri F."/>
            <person name="Arias F."/>
            <person name="Lara F."/>
            <person name="Weissenberger G."/>
            <person name="Kamau G."/>
            <person name="Han H."/>
            <person name="Shen H."/>
            <person name="Dinh H."/>
            <person name="Khalil I."/>
            <person name="Jones J."/>
            <person name="Shafer J."/>
            <person name="Jayaseelan J."/>
            <person name="Quiroz J."/>
            <person name="Blankenburg K."/>
            <person name="Nguyen L."/>
            <person name="Jackson L."/>
            <person name="Francisco L."/>
            <person name="Tang L.-Y."/>
            <person name="Pu L.-L."/>
            <person name="Perales L."/>
            <person name="Lorensuhewa L."/>
            <person name="Munidasa M."/>
            <person name="Coyle M."/>
            <person name="Taylor M."/>
            <person name="Puazo M."/>
            <person name="Firestine M."/>
            <person name="Scheel M."/>
            <person name="Javaid M."/>
            <person name="Wang M."/>
            <person name="Li M."/>
            <person name="Tabassum N."/>
            <person name="Saada N."/>
            <person name="Osuji N."/>
            <person name="Aqrawi P."/>
            <person name="Fu Q."/>
            <person name="Thornton R."/>
            <person name="Raj R."/>
            <person name="Goodspeed R."/>
            <person name="Mata R."/>
            <person name="Najjar R."/>
            <person name="Gubbala S."/>
            <person name="Lee S."/>
            <person name="Denson S."/>
            <person name="Patil S."/>
            <person name="Macmil S."/>
            <person name="Qi S."/>
            <person name="Matskevitch T."/>
            <person name="Palculict T."/>
            <person name="Mathew T."/>
            <person name="Vee V."/>
            <person name="Velamala V."/>
            <person name="Korchina V."/>
            <person name="Cai W."/>
            <person name="Liu W."/>
            <person name="Dai W."/>
            <person name="Zou X."/>
            <person name="Zhu Y."/>
            <person name="Zhang Y."/>
            <person name="Wu Y.-Q."/>
            <person name="Xin Y."/>
            <person name="Nazarath L."/>
            <person name="Kovar C."/>
            <person name="Han Y."/>
            <person name="Muzny D."/>
            <person name="Gibbs R."/>
        </authorList>
    </citation>
    <scope>NUCLEOTIDE SEQUENCE [LARGE SCALE GENOMIC DNA]</scope>
    <source>
        <strain evidence="11">Jacobina</strain>
    </source>
</reference>
<evidence type="ECO:0000313" key="11">
    <source>
        <dbReference type="Proteomes" id="UP000092461"/>
    </source>
</evidence>
<feature type="compositionally biased region" description="Low complexity" evidence="8">
    <location>
        <begin position="8"/>
        <end position="58"/>
    </location>
</feature>
<feature type="region of interest" description="Disordered" evidence="8">
    <location>
        <begin position="1"/>
        <end position="433"/>
    </location>
</feature>
<reference evidence="9" key="2">
    <citation type="journal article" date="2020" name="BMC">
        <title>Leishmania infection induces a limited differential gene expression in the sand fly midgut.</title>
        <authorList>
            <person name="Coutinho-Abreu I.V."/>
            <person name="Serafim T.D."/>
            <person name="Meneses C."/>
            <person name="Kamhawi S."/>
            <person name="Oliveira F."/>
            <person name="Valenzuela J.G."/>
        </authorList>
    </citation>
    <scope>NUCLEOTIDE SEQUENCE</scope>
    <source>
        <strain evidence="9">Jacobina</strain>
        <tissue evidence="9">Midgut</tissue>
    </source>
</reference>
<evidence type="ECO:0000256" key="7">
    <source>
        <dbReference type="ARBA" id="ARBA00023242"/>
    </source>
</evidence>
<dbReference type="VEuPathDB" id="VectorBase:LLONM1_000210"/>
<dbReference type="EMBL" id="GITU01003735">
    <property type="protein sequence ID" value="MBC1172438.1"/>
    <property type="molecule type" value="Transcribed_RNA"/>
</dbReference>
<comment type="subcellular location">
    <subcellularLocation>
        <location evidence="1">Nucleus</location>
    </subcellularLocation>
</comment>
<dbReference type="GO" id="GO:0006355">
    <property type="term" value="P:regulation of DNA-templated transcription"/>
    <property type="evidence" value="ECO:0007669"/>
    <property type="project" value="InterPro"/>
</dbReference>
<evidence type="ECO:0000256" key="3">
    <source>
        <dbReference type="ARBA" id="ARBA00022771"/>
    </source>
</evidence>
<feature type="compositionally biased region" description="Low complexity" evidence="8">
    <location>
        <begin position="163"/>
        <end position="177"/>
    </location>
</feature>
<evidence type="ECO:0000313" key="9">
    <source>
        <dbReference type="EMBL" id="MBC1172438.1"/>
    </source>
</evidence>
<evidence type="ECO:0000256" key="6">
    <source>
        <dbReference type="ARBA" id="ARBA00023163"/>
    </source>
</evidence>
<feature type="compositionally biased region" description="Polar residues" evidence="8">
    <location>
        <begin position="185"/>
        <end position="202"/>
    </location>
</feature>
<organism evidence="10 11">
    <name type="scientific">Lutzomyia longipalpis</name>
    <name type="common">Sand fly</name>
    <dbReference type="NCBI Taxonomy" id="7200"/>
    <lineage>
        <taxon>Eukaryota</taxon>
        <taxon>Metazoa</taxon>
        <taxon>Ecdysozoa</taxon>
        <taxon>Arthropoda</taxon>
        <taxon>Hexapoda</taxon>
        <taxon>Insecta</taxon>
        <taxon>Pterygota</taxon>
        <taxon>Neoptera</taxon>
        <taxon>Endopterygota</taxon>
        <taxon>Diptera</taxon>
        <taxon>Nematocera</taxon>
        <taxon>Psychodoidea</taxon>
        <taxon>Psychodidae</taxon>
        <taxon>Lutzomyia</taxon>
        <taxon>Lutzomyia</taxon>
    </lineage>
</organism>
<reference evidence="10" key="3">
    <citation type="submission" date="2020-05" db="UniProtKB">
        <authorList>
            <consortium name="EnsemblMetazoa"/>
        </authorList>
    </citation>
    <scope>IDENTIFICATION</scope>
    <source>
        <strain evidence="10">Jacobina</strain>
    </source>
</reference>
<accession>A0A1B0CTL8</accession>
<evidence type="ECO:0000313" key="10">
    <source>
        <dbReference type="EnsemblMetazoa" id="LLOJ008218-PA"/>
    </source>
</evidence>
<feature type="compositionally biased region" description="Polar residues" evidence="8">
    <location>
        <begin position="422"/>
        <end position="431"/>
    </location>
</feature>
<keyword evidence="4" id="KW-0862">Zinc</keyword>
<evidence type="ECO:0000256" key="8">
    <source>
        <dbReference type="SAM" id="MobiDB-lite"/>
    </source>
</evidence>
<evidence type="ECO:0000256" key="2">
    <source>
        <dbReference type="ARBA" id="ARBA00022723"/>
    </source>
</evidence>
<dbReference type="Gene3D" id="4.10.320.30">
    <property type="match status" value="1"/>
</dbReference>
<dbReference type="EnsemblMetazoa" id="LLOJ008218-RA">
    <property type="protein sequence ID" value="LLOJ008218-PA"/>
    <property type="gene ID" value="LLOJ008218"/>
</dbReference>
<feature type="compositionally biased region" description="Basic residues" evidence="8">
    <location>
        <begin position="363"/>
        <end position="377"/>
    </location>
</feature>
<keyword evidence="11" id="KW-1185">Reference proteome</keyword>
<keyword evidence="7" id="KW-0539">Nucleus</keyword>
<dbReference type="PROSITE" id="PS51802">
    <property type="entry name" value="ZF_CCHHC"/>
    <property type="match status" value="1"/>
</dbReference>
<dbReference type="InterPro" id="IPR036060">
    <property type="entry name" value="Znf_C2H2C_sf"/>
</dbReference>
<protein>
    <submittedName>
        <fullName evidence="9">Putative histone acetyltransferase kat7 isoform x1</fullName>
    </submittedName>
</protein>
<evidence type="ECO:0000256" key="5">
    <source>
        <dbReference type="ARBA" id="ARBA00023015"/>
    </source>
</evidence>
<keyword evidence="5" id="KW-0805">Transcription regulation</keyword>
<dbReference type="GO" id="GO:0008270">
    <property type="term" value="F:zinc ion binding"/>
    <property type="evidence" value="ECO:0007669"/>
    <property type="project" value="UniProtKB-KW"/>
</dbReference>
<feature type="compositionally biased region" description="Basic and acidic residues" evidence="8">
    <location>
        <begin position="91"/>
        <end position="106"/>
    </location>
</feature>
<dbReference type="InterPro" id="IPR002515">
    <property type="entry name" value="Znf_C2H2C"/>
</dbReference>
<sequence length="553" mass="58845">MSSRKKSTTSTESSGSSSESSTTSEGSSSGSDSGSTSSDDSDTSSSQRSRASESGSAQPPEPPKNETKGSQATKVAPRRRSSEVIKAQHQSKSEEKPPANRSRDRLVSASATKVMQQKVAKNAMYSSDDDASPPKIPPPAKKAGGQDASKKRPLPQSNRPKNVPSSVSGAVPPSTGGKAPPSVLKQHQQSMGALSKVVTGSKSIVGGVKSTAQAPKTAPEKHTGQSSKVKKKSIFSPDNSSDSEDAAAGKNSRQPAKSKQVAKPAPQKVGKAPITPAKTTRKMSSKSSAESSATSTTTTDDSSESDSETASSEDSSPPAKKMAVKKTAPKGTGSVKPPEEPGKNHVNTDSEPEPTSKPTVARKLTRSSSTRKSKHLTGKAPSDTDSEVDETKRQSSKSPVKKAPVVSSKGKAKNTTKRQDTAKVNSNTTPPAQIERKCPFEGCDSSGHLGGQYEKHFTIEACPLYHNMTPAEAKLAFVERKKRDEERRKAMAAYDPTKKVPTAEQKAYLQKIRESRAKHKIYRESLEPLYCRISHLPFDRHTTILKCIKPLLS</sequence>
<dbReference type="VEuPathDB" id="VectorBase:LLOJ008218"/>
<evidence type="ECO:0000256" key="1">
    <source>
        <dbReference type="ARBA" id="ARBA00004123"/>
    </source>
</evidence>
<keyword evidence="2" id="KW-0479">Metal-binding</keyword>
<dbReference type="EMBL" id="AJWK01027770">
    <property type="status" value="NOT_ANNOTATED_CDS"/>
    <property type="molecule type" value="Genomic_DNA"/>
</dbReference>
<dbReference type="SUPFAM" id="SSF103637">
    <property type="entry name" value="CCHHC domain"/>
    <property type="match status" value="1"/>
</dbReference>
<evidence type="ECO:0000256" key="4">
    <source>
        <dbReference type="ARBA" id="ARBA00022833"/>
    </source>
</evidence>
<dbReference type="GO" id="GO:0005634">
    <property type="term" value="C:nucleus"/>
    <property type="evidence" value="ECO:0007669"/>
    <property type="project" value="UniProtKB-SubCell"/>
</dbReference>
<keyword evidence="6" id="KW-0804">Transcription</keyword>
<name>A0A1B0CTL8_LUTLO</name>
<feature type="compositionally biased region" description="Low complexity" evidence="8">
    <location>
        <begin position="285"/>
        <end position="300"/>
    </location>
</feature>
<dbReference type="Pfam" id="PF01530">
    <property type="entry name" value="zf-C2HC"/>
    <property type="match status" value="1"/>
</dbReference>
<keyword evidence="3" id="KW-0863">Zinc-finger</keyword>
<proteinExistence type="predicted"/>
<keyword evidence="9" id="KW-0808">Transferase</keyword>
<dbReference type="GO" id="GO:0016740">
    <property type="term" value="F:transferase activity"/>
    <property type="evidence" value="ECO:0007669"/>
    <property type="project" value="UniProtKB-KW"/>
</dbReference>
<dbReference type="EMBL" id="AJWK01027771">
    <property type="status" value="NOT_ANNOTATED_CDS"/>
    <property type="molecule type" value="Genomic_DNA"/>
</dbReference>
<dbReference type="Proteomes" id="UP000092461">
    <property type="component" value="Unassembled WGS sequence"/>
</dbReference>
<feature type="compositionally biased region" description="Basic and acidic residues" evidence="8">
    <location>
        <begin position="337"/>
        <end position="348"/>
    </location>
</feature>
<dbReference type="AlphaFoldDB" id="A0A1B0CTL8"/>